<dbReference type="PROSITE" id="PS50109">
    <property type="entry name" value="HIS_KIN"/>
    <property type="match status" value="1"/>
</dbReference>
<dbReference type="PANTHER" id="PTHR44936:SF9">
    <property type="entry name" value="SENSOR PROTEIN CREC"/>
    <property type="match status" value="1"/>
</dbReference>
<feature type="transmembrane region" description="Helical" evidence="8">
    <location>
        <begin position="309"/>
        <end position="335"/>
    </location>
</feature>
<evidence type="ECO:0000256" key="6">
    <source>
        <dbReference type="ARBA" id="ARBA00023012"/>
    </source>
</evidence>
<keyword evidence="4" id="KW-0808">Transferase</keyword>
<reference evidence="11" key="1">
    <citation type="journal article" date="2019" name="Int. J. Syst. Evol. Microbiol.">
        <title>The Global Catalogue of Microorganisms (GCM) 10K type strain sequencing project: providing services to taxonomists for standard genome sequencing and annotation.</title>
        <authorList>
            <consortium name="The Broad Institute Genomics Platform"/>
            <consortium name="The Broad Institute Genome Sequencing Center for Infectious Disease"/>
            <person name="Wu L."/>
            <person name="Ma J."/>
        </authorList>
    </citation>
    <scope>NUCLEOTIDE SEQUENCE [LARGE SCALE GENOMIC DNA]</scope>
    <source>
        <strain evidence="11">JCM 17986</strain>
    </source>
</reference>
<comment type="catalytic activity">
    <reaction evidence="1">
        <text>ATP + protein L-histidine = ADP + protein N-phospho-L-histidine.</text>
        <dbReference type="EC" id="2.7.13.3"/>
    </reaction>
</comment>
<sequence>MRIRTLLVLVALVVTAALGTQVAITAMRLLDQADRIRDDSVTGNKAGLPSYMLLDQMQAERRLTAARLGGSPVAQQDLEKQRAATDKAEADFQRLSGPELPESDRYVYDYIVMVKDKLVGLQEQRRLADSRTGDPQKILDFYTVAIDQTIRLYQEMSNMDDGHLTYETRQLVGLMHATEALSREDALIALSGPNRILTEAQYSEFARSAGVQRFVYGTWVAPYLPAKDKAIYDALVSSPAWATQTRIEDLVISRHKAAPNGGVVLPNEIDQWQTARDQLRGPSTGLNVTRVQGLLNNSFGKAADLRHGAWWLAGASAAAVLFIVLLVLLTIRTVLRRTNTLRKHALDLAEHQLPGIVTALQRGEEVDTSVLPEPTHAKDEIGQIGDAVATLARQASDGAELVYRERQGFERFAEGVTGRAVVLIGVQLHQLEVLMREHDRDPELIGKLYGLDHQTVRLRRQIENLQVLSGGAISSPHEEPAHIANLLMDAAGEAAGHERVDKHFLADARVIPSVASQLTHVLAELIENGARYSPPDFKVVVRAQHAVHGLTVEIEDRGMGLTPAQYEALNARLAKVPLYAEMADNAAQLGLFVVGRLAAQIGLEVTLRRSVYGGTAAIVLIPRSLLAHAGDEPEVPQAPTVQHDRPETQNGLPVRPLVPRAAHAAAAPSPAAAVPHQAAAPAAPAGPRHAAVPEQRPTTPVADAATYRPAEDTGLAPLPRRARGTHLATQLRDETGEVEQAAFAADSPEAARDMYRGLQAAFDQAEQPDRIDNADSAEDTPAPR</sequence>
<dbReference type="SMART" id="SM00387">
    <property type="entry name" value="HATPase_c"/>
    <property type="match status" value="1"/>
</dbReference>
<dbReference type="SUPFAM" id="SSF55874">
    <property type="entry name" value="ATPase domain of HSP90 chaperone/DNA topoisomerase II/histidine kinase"/>
    <property type="match status" value="1"/>
</dbReference>
<keyword evidence="8" id="KW-0812">Transmembrane</keyword>
<evidence type="ECO:0000256" key="1">
    <source>
        <dbReference type="ARBA" id="ARBA00000085"/>
    </source>
</evidence>
<dbReference type="InterPro" id="IPR050980">
    <property type="entry name" value="2C_sensor_his_kinase"/>
</dbReference>
<keyword evidence="8" id="KW-0472">Membrane</keyword>
<evidence type="ECO:0000313" key="10">
    <source>
        <dbReference type="EMBL" id="GAA4976069.1"/>
    </source>
</evidence>
<feature type="compositionally biased region" description="Low complexity" evidence="7">
    <location>
        <begin position="653"/>
        <end position="693"/>
    </location>
</feature>
<feature type="region of interest" description="Disordered" evidence="7">
    <location>
        <begin position="631"/>
        <end position="702"/>
    </location>
</feature>
<evidence type="ECO:0000259" key="9">
    <source>
        <dbReference type="PROSITE" id="PS50109"/>
    </source>
</evidence>
<dbReference type="InterPro" id="IPR003594">
    <property type="entry name" value="HATPase_dom"/>
</dbReference>
<keyword evidence="5" id="KW-0418">Kinase</keyword>
<dbReference type="InterPro" id="IPR036890">
    <property type="entry name" value="HATPase_C_sf"/>
</dbReference>
<protein>
    <recommendedName>
        <fullName evidence="2">histidine kinase</fullName>
        <ecNumber evidence="2">2.7.13.3</ecNumber>
    </recommendedName>
</protein>
<feature type="region of interest" description="Disordered" evidence="7">
    <location>
        <begin position="757"/>
        <end position="784"/>
    </location>
</feature>
<dbReference type="Pfam" id="PF02518">
    <property type="entry name" value="HATPase_c"/>
    <property type="match status" value="1"/>
</dbReference>
<evidence type="ECO:0000256" key="4">
    <source>
        <dbReference type="ARBA" id="ARBA00022679"/>
    </source>
</evidence>
<dbReference type="PANTHER" id="PTHR44936">
    <property type="entry name" value="SENSOR PROTEIN CREC"/>
    <property type="match status" value="1"/>
</dbReference>
<dbReference type="InterPro" id="IPR013587">
    <property type="entry name" value="Nitrate/nitrite_sensing"/>
</dbReference>
<keyword evidence="3" id="KW-0597">Phosphoprotein</keyword>
<dbReference type="Gene3D" id="3.30.565.10">
    <property type="entry name" value="Histidine kinase-like ATPase, C-terminal domain"/>
    <property type="match status" value="1"/>
</dbReference>
<dbReference type="Pfam" id="PF08376">
    <property type="entry name" value="NIT"/>
    <property type="match status" value="1"/>
</dbReference>
<gene>
    <name evidence="10" type="ORF">GCM10023205_48900</name>
</gene>
<keyword evidence="6" id="KW-0902">Two-component regulatory system</keyword>
<name>A0ABP9HQB9_9ACTN</name>
<dbReference type="Proteomes" id="UP001500466">
    <property type="component" value="Unassembled WGS sequence"/>
</dbReference>
<proteinExistence type="predicted"/>
<evidence type="ECO:0000256" key="2">
    <source>
        <dbReference type="ARBA" id="ARBA00012438"/>
    </source>
</evidence>
<evidence type="ECO:0000256" key="5">
    <source>
        <dbReference type="ARBA" id="ARBA00022777"/>
    </source>
</evidence>
<evidence type="ECO:0000313" key="11">
    <source>
        <dbReference type="Proteomes" id="UP001500466"/>
    </source>
</evidence>
<evidence type="ECO:0000256" key="8">
    <source>
        <dbReference type="SAM" id="Phobius"/>
    </source>
</evidence>
<dbReference type="EC" id="2.7.13.3" evidence="2"/>
<evidence type="ECO:0000256" key="7">
    <source>
        <dbReference type="SAM" id="MobiDB-lite"/>
    </source>
</evidence>
<accession>A0ABP9HQB9</accession>
<dbReference type="EMBL" id="BAABHS010000017">
    <property type="protein sequence ID" value="GAA4976069.1"/>
    <property type="molecule type" value="Genomic_DNA"/>
</dbReference>
<feature type="domain" description="Histidine kinase" evidence="9">
    <location>
        <begin position="517"/>
        <end position="625"/>
    </location>
</feature>
<keyword evidence="11" id="KW-1185">Reference proteome</keyword>
<organism evidence="10 11">
    <name type="scientific">Yinghuangia aomiensis</name>
    <dbReference type="NCBI Taxonomy" id="676205"/>
    <lineage>
        <taxon>Bacteria</taxon>
        <taxon>Bacillati</taxon>
        <taxon>Actinomycetota</taxon>
        <taxon>Actinomycetes</taxon>
        <taxon>Kitasatosporales</taxon>
        <taxon>Streptomycetaceae</taxon>
        <taxon>Yinghuangia</taxon>
    </lineage>
</organism>
<evidence type="ECO:0000256" key="3">
    <source>
        <dbReference type="ARBA" id="ARBA00022553"/>
    </source>
</evidence>
<keyword evidence="8" id="KW-1133">Transmembrane helix</keyword>
<dbReference type="InterPro" id="IPR005467">
    <property type="entry name" value="His_kinase_dom"/>
</dbReference>
<comment type="caution">
    <text evidence="10">The sequence shown here is derived from an EMBL/GenBank/DDBJ whole genome shotgun (WGS) entry which is preliminary data.</text>
</comment>